<name>A0A1B1N1S5_9BACL</name>
<gene>
    <name evidence="2" type="ORF">AWM70_12720</name>
</gene>
<dbReference type="EMBL" id="CP014167">
    <property type="protein sequence ID" value="ANS75365.1"/>
    <property type="molecule type" value="Genomic_DNA"/>
</dbReference>
<keyword evidence="1" id="KW-0472">Membrane</keyword>
<dbReference type="Proteomes" id="UP000092573">
    <property type="component" value="Chromosome"/>
</dbReference>
<protein>
    <submittedName>
        <fullName evidence="2">Uncharacterized protein</fullName>
    </submittedName>
</protein>
<keyword evidence="3" id="KW-1185">Reference proteome</keyword>
<evidence type="ECO:0000256" key="1">
    <source>
        <dbReference type="SAM" id="Phobius"/>
    </source>
</evidence>
<dbReference type="AlphaFoldDB" id="A0A1B1N1S5"/>
<accession>A0A1B1N1S5</accession>
<keyword evidence="1" id="KW-1133">Transmembrane helix</keyword>
<proteinExistence type="predicted"/>
<evidence type="ECO:0000313" key="2">
    <source>
        <dbReference type="EMBL" id="ANS75365.1"/>
    </source>
</evidence>
<dbReference type="STRING" id="1462996.AWM70_12720"/>
<feature type="transmembrane region" description="Helical" evidence="1">
    <location>
        <begin position="39"/>
        <end position="61"/>
    </location>
</feature>
<sequence>MTVTNLTEPPAAFAVSPNNMDVIIRIPSKIRETLESIDLLGLVYFFAMNIMIQLLINLYLFTVKLRSSLLAF</sequence>
<evidence type="ECO:0000313" key="3">
    <source>
        <dbReference type="Proteomes" id="UP000092573"/>
    </source>
</evidence>
<organism evidence="2 3">
    <name type="scientific">Paenibacillus yonginensis</name>
    <dbReference type="NCBI Taxonomy" id="1462996"/>
    <lineage>
        <taxon>Bacteria</taxon>
        <taxon>Bacillati</taxon>
        <taxon>Bacillota</taxon>
        <taxon>Bacilli</taxon>
        <taxon>Bacillales</taxon>
        <taxon>Paenibacillaceae</taxon>
        <taxon>Paenibacillus</taxon>
    </lineage>
</organism>
<reference evidence="2 3" key="1">
    <citation type="submission" date="2016-01" db="EMBL/GenBank/DDBJ databases">
        <title>Complete Genome Sequence of Paenibacillus yonginensis DCY84, a novel Plant Growth-Promoting Bacteria with Elicitation of Induced Systemic Resistance.</title>
        <authorList>
            <person name="Kim Y.J."/>
            <person name="Yang D.C."/>
            <person name="Sukweenadhi J."/>
        </authorList>
    </citation>
    <scope>NUCLEOTIDE SEQUENCE [LARGE SCALE GENOMIC DNA]</scope>
    <source>
        <strain evidence="2 3">DCY84</strain>
    </source>
</reference>
<keyword evidence="1" id="KW-0812">Transmembrane</keyword>
<dbReference type="KEGG" id="pyg:AWM70_12720"/>